<feature type="repeat" description="ARM" evidence="2">
    <location>
        <begin position="116"/>
        <end position="160"/>
    </location>
</feature>
<dbReference type="SMART" id="SM00185">
    <property type="entry name" value="ARM"/>
    <property type="match status" value="2"/>
</dbReference>
<evidence type="ECO:0000313" key="5">
    <source>
        <dbReference type="EMBL" id="KAJ8978529.1"/>
    </source>
</evidence>
<proteinExistence type="predicted"/>
<keyword evidence="1" id="KW-0677">Repeat</keyword>
<dbReference type="Gene3D" id="1.25.10.10">
    <property type="entry name" value="Leucine-rich Repeat Variant"/>
    <property type="match status" value="1"/>
</dbReference>
<accession>A0ABQ9JJZ7</accession>
<sequence>MEIILNDLMLTLCMLLVRAEFCKQLVDAKGLETIKHIMTTYPSSEKINRQCFKLLKALAGNDHCKALIIQNEFAPVILSVLQANKKNVTVAVAGLHCVSALCLRSPENSNALINTGIPEIIVVLMRMHPNENSIQKTASWAIRNLVSRNKSEINVFLELGTEELLLAALKKFQDISYDIKAALRDLNCNVQLKEEWTGKGGALTTGYLKDNN</sequence>
<dbReference type="InterPro" id="IPR000225">
    <property type="entry name" value="Armadillo"/>
</dbReference>
<protein>
    <recommendedName>
        <fullName evidence="4">LRRK2 ARM repeat domain-containing protein</fullName>
    </recommendedName>
</protein>
<name>A0ABQ9JJZ7_9CUCU</name>
<evidence type="ECO:0000256" key="3">
    <source>
        <dbReference type="SAM" id="SignalP"/>
    </source>
</evidence>
<dbReference type="PANTHER" id="PTHR22895">
    <property type="entry name" value="ARMADILLO REPEAT-CONTAINING PROTEIN 6"/>
    <property type="match status" value="1"/>
</dbReference>
<dbReference type="InterPro" id="IPR056597">
    <property type="entry name" value="ARM_LRRK2"/>
</dbReference>
<dbReference type="PROSITE" id="PS50176">
    <property type="entry name" value="ARM_REPEAT"/>
    <property type="match status" value="1"/>
</dbReference>
<dbReference type="InterPro" id="IPR011989">
    <property type="entry name" value="ARM-like"/>
</dbReference>
<organism evidence="5 6">
    <name type="scientific">Molorchus minor</name>
    <dbReference type="NCBI Taxonomy" id="1323400"/>
    <lineage>
        <taxon>Eukaryota</taxon>
        <taxon>Metazoa</taxon>
        <taxon>Ecdysozoa</taxon>
        <taxon>Arthropoda</taxon>
        <taxon>Hexapoda</taxon>
        <taxon>Insecta</taxon>
        <taxon>Pterygota</taxon>
        <taxon>Neoptera</taxon>
        <taxon>Endopterygota</taxon>
        <taxon>Coleoptera</taxon>
        <taxon>Polyphaga</taxon>
        <taxon>Cucujiformia</taxon>
        <taxon>Chrysomeloidea</taxon>
        <taxon>Cerambycidae</taxon>
        <taxon>Lamiinae</taxon>
        <taxon>Monochamini</taxon>
        <taxon>Molorchus</taxon>
    </lineage>
</organism>
<evidence type="ECO:0000313" key="6">
    <source>
        <dbReference type="Proteomes" id="UP001162164"/>
    </source>
</evidence>
<keyword evidence="6" id="KW-1185">Reference proteome</keyword>
<evidence type="ECO:0000256" key="2">
    <source>
        <dbReference type="PROSITE-ProRule" id="PRU00259"/>
    </source>
</evidence>
<dbReference type="SUPFAM" id="SSF48371">
    <property type="entry name" value="ARM repeat"/>
    <property type="match status" value="1"/>
</dbReference>
<dbReference type="Pfam" id="PF23744">
    <property type="entry name" value="ARM_LRRK2"/>
    <property type="match status" value="1"/>
</dbReference>
<feature type="signal peptide" evidence="3">
    <location>
        <begin position="1"/>
        <end position="19"/>
    </location>
</feature>
<comment type="caution">
    <text evidence="5">The sequence shown here is derived from an EMBL/GenBank/DDBJ whole genome shotgun (WGS) entry which is preliminary data.</text>
</comment>
<feature type="domain" description="LRRK2 ARM repeat" evidence="4">
    <location>
        <begin position="31"/>
        <end position="146"/>
    </location>
</feature>
<feature type="chain" id="PRO_5047009789" description="LRRK2 ARM repeat domain-containing protein" evidence="3">
    <location>
        <begin position="20"/>
        <end position="212"/>
    </location>
</feature>
<reference evidence="5" key="1">
    <citation type="journal article" date="2023" name="Insect Mol. Biol.">
        <title>Genome sequencing provides insights into the evolution of gene families encoding plant cell wall-degrading enzymes in longhorned beetles.</title>
        <authorList>
            <person name="Shin N.R."/>
            <person name="Okamura Y."/>
            <person name="Kirsch R."/>
            <person name="Pauchet Y."/>
        </authorList>
    </citation>
    <scope>NUCLEOTIDE SEQUENCE</scope>
    <source>
        <strain evidence="5">MMC_N1</strain>
    </source>
</reference>
<gene>
    <name evidence="5" type="ORF">NQ317_000901</name>
</gene>
<keyword evidence="3" id="KW-0732">Signal</keyword>
<dbReference type="PANTHER" id="PTHR22895:SF0">
    <property type="entry name" value="ARMADILLO REPEAT-CONTAINING PROTEIN 6"/>
    <property type="match status" value="1"/>
</dbReference>
<dbReference type="InterPro" id="IPR016024">
    <property type="entry name" value="ARM-type_fold"/>
</dbReference>
<evidence type="ECO:0000256" key="1">
    <source>
        <dbReference type="ARBA" id="ARBA00022737"/>
    </source>
</evidence>
<dbReference type="EMBL" id="JAPWTJ010000427">
    <property type="protein sequence ID" value="KAJ8978529.1"/>
    <property type="molecule type" value="Genomic_DNA"/>
</dbReference>
<dbReference type="Proteomes" id="UP001162164">
    <property type="component" value="Unassembled WGS sequence"/>
</dbReference>
<evidence type="ECO:0000259" key="4">
    <source>
        <dbReference type="Pfam" id="PF23744"/>
    </source>
</evidence>